<dbReference type="InterPro" id="IPR016201">
    <property type="entry name" value="PSI"/>
</dbReference>
<evidence type="ECO:0000313" key="6">
    <source>
        <dbReference type="EMBL" id="OWK49730.1"/>
    </source>
</evidence>
<evidence type="ECO:0000313" key="7">
    <source>
        <dbReference type="Proteomes" id="UP000197619"/>
    </source>
</evidence>
<dbReference type="STRING" id="299123.ENSLSDP00000007692"/>
<keyword evidence="2" id="KW-1015">Disulfide bond</keyword>
<dbReference type="InterPro" id="IPR036352">
    <property type="entry name" value="Semap_dom_sf"/>
</dbReference>
<dbReference type="GO" id="GO:0009897">
    <property type="term" value="C:external side of plasma membrane"/>
    <property type="evidence" value="ECO:0007669"/>
    <property type="project" value="TreeGrafter"/>
</dbReference>
<dbReference type="Pfam" id="PF01403">
    <property type="entry name" value="Sema"/>
    <property type="match status" value="1"/>
</dbReference>
<accession>A0A218U892</accession>
<dbReference type="GO" id="GO:0007411">
    <property type="term" value="P:axon guidance"/>
    <property type="evidence" value="ECO:0007669"/>
    <property type="project" value="TreeGrafter"/>
</dbReference>
<dbReference type="SUPFAM" id="SSF103575">
    <property type="entry name" value="Plexin repeat"/>
    <property type="match status" value="1"/>
</dbReference>
<dbReference type="Proteomes" id="UP000197619">
    <property type="component" value="Unassembled WGS sequence"/>
</dbReference>
<keyword evidence="3" id="KW-0325">Glycoprotein</keyword>
<comment type="caution">
    <text evidence="4">Lacks conserved residue(s) required for the propagation of feature annotation.</text>
</comment>
<dbReference type="Gene3D" id="2.130.10.10">
    <property type="entry name" value="YVTN repeat-like/Quinoprotein amine dehydrogenase"/>
    <property type="match status" value="1"/>
</dbReference>
<dbReference type="GO" id="GO:0001755">
    <property type="term" value="P:neural crest cell migration"/>
    <property type="evidence" value="ECO:0007669"/>
    <property type="project" value="TreeGrafter"/>
</dbReference>
<dbReference type="GO" id="GO:0050727">
    <property type="term" value="P:regulation of inflammatory response"/>
    <property type="evidence" value="ECO:0007669"/>
    <property type="project" value="TreeGrafter"/>
</dbReference>
<dbReference type="SUPFAM" id="SSF48726">
    <property type="entry name" value="Immunoglobulin"/>
    <property type="match status" value="1"/>
</dbReference>
<evidence type="ECO:0000259" key="5">
    <source>
        <dbReference type="PROSITE" id="PS51004"/>
    </source>
</evidence>
<dbReference type="InterPro" id="IPR036179">
    <property type="entry name" value="Ig-like_dom_sf"/>
</dbReference>
<comment type="similarity">
    <text evidence="1">Belongs to the semaphorin family.</text>
</comment>
<dbReference type="FunFam" id="2.130.10.10:FF:000223">
    <property type="entry name" value="semaphorin-7A isoform X1"/>
    <property type="match status" value="1"/>
</dbReference>
<keyword evidence="7" id="KW-1185">Reference proteome</keyword>
<evidence type="ECO:0000256" key="2">
    <source>
        <dbReference type="ARBA" id="ARBA00023157"/>
    </source>
</evidence>
<dbReference type="SMART" id="SM00423">
    <property type="entry name" value="PSI"/>
    <property type="match status" value="1"/>
</dbReference>
<reference evidence="6 7" key="1">
    <citation type="submission" date="2017-05" db="EMBL/GenBank/DDBJ databases">
        <title>Genome of assembly of the Bengalese finch, Lonchura striata domestica.</title>
        <authorList>
            <person name="Colquitt B.M."/>
            <person name="Brainard M.S."/>
        </authorList>
    </citation>
    <scope>NUCLEOTIDE SEQUENCE [LARGE SCALE GENOMIC DNA]</scope>
    <source>
        <strain evidence="6">White83orange57</strain>
    </source>
</reference>
<evidence type="ECO:0000256" key="3">
    <source>
        <dbReference type="ARBA" id="ARBA00023180"/>
    </source>
</evidence>
<dbReference type="SUPFAM" id="SSF101912">
    <property type="entry name" value="Sema domain"/>
    <property type="match status" value="1"/>
</dbReference>
<dbReference type="GO" id="GO:0005178">
    <property type="term" value="F:integrin binding"/>
    <property type="evidence" value="ECO:0007669"/>
    <property type="project" value="TreeGrafter"/>
</dbReference>
<protein>
    <submittedName>
        <fullName evidence="6">Semaphorin-7A</fullName>
    </submittedName>
</protein>
<dbReference type="InterPro" id="IPR001627">
    <property type="entry name" value="Semap_dom"/>
</dbReference>
<dbReference type="AlphaFoldDB" id="A0A218U892"/>
<dbReference type="InterPro" id="IPR013783">
    <property type="entry name" value="Ig-like_fold"/>
</dbReference>
<sequence length="601" mass="67155">MCALPRCQGICVPVQGEVPGVLPPGKHLLRLRRGRGQALLLRLCNARELHEQYGDRLLVCGTGACAPTCWNVTQRKESPPWDGRGIAPFTPDSNTLVVVDGQDIYSTIKKSQQNGKIPRFRRVRGGGELYTSDTVMQNPQFVKATTLRHEEPHQDKIYYFFREDNPDKSPEAPRNISRVAQLCKEDRGGTSSLSASKWTTFLKATLICVDPVTKGNFNWLQDVFFVPASDWRRSKVYGLFTNTWGSSAVCVYSFGDIDNVFRTSRLKGYNGPTPEVKPGQCVPSGQHTPSETFKIADSHPEVEERVEPLSPSRSPLFHNKHRYQKIGVHEVAAGDGQRYNVLYLATDKGSIHKVVELPDGVQNIVEIQVFPNKDPIQAMILDHARAVLYVGSSSRVLELPMDMCGAYRNNCHSCVLARDPYCGWANGSCLSLARGRPCSTWAPAAASWSCPWTCAAPTATTATAACWPGTPTAAGPTAPASRWPAADDFRNISVMPLSRYYLNCSIESHYATYNWYHEDVLIKSCNTSRPQHDCFHFIPSVRREHYGHYVCVSEEDGFRQALVKERLLDRQRFLSQRGRAPAAPASWFRPLLVLVLAELFH</sequence>
<dbReference type="EMBL" id="MUZQ01000738">
    <property type="protein sequence ID" value="OWK49730.1"/>
    <property type="molecule type" value="Genomic_DNA"/>
</dbReference>
<name>A0A218U892_9PASE</name>
<dbReference type="PANTHER" id="PTHR11036">
    <property type="entry name" value="SEMAPHORIN"/>
    <property type="match status" value="1"/>
</dbReference>
<dbReference type="GO" id="GO:0030215">
    <property type="term" value="F:semaphorin receptor binding"/>
    <property type="evidence" value="ECO:0007669"/>
    <property type="project" value="InterPro"/>
</dbReference>
<feature type="domain" description="Sema" evidence="5">
    <location>
        <begin position="1"/>
        <end position="401"/>
    </location>
</feature>
<organism evidence="6 7">
    <name type="scientific">Lonchura striata</name>
    <name type="common">white-rumped munia</name>
    <dbReference type="NCBI Taxonomy" id="40157"/>
    <lineage>
        <taxon>Eukaryota</taxon>
        <taxon>Metazoa</taxon>
        <taxon>Chordata</taxon>
        <taxon>Craniata</taxon>
        <taxon>Vertebrata</taxon>
        <taxon>Euteleostomi</taxon>
        <taxon>Archelosauria</taxon>
        <taxon>Archosauria</taxon>
        <taxon>Dinosauria</taxon>
        <taxon>Saurischia</taxon>
        <taxon>Theropoda</taxon>
        <taxon>Coelurosauria</taxon>
        <taxon>Aves</taxon>
        <taxon>Neognathae</taxon>
        <taxon>Neoaves</taxon>
        <taxon>Telluraves</taxon>
        <taxon>Australaves</taxon>
        <taxon>Passeriformes</taxon>
        <taxon>Passeroidea</taxon>
        <taxon>Estrildidae</taxon>
        <taxon>Estrildinae</taxon>
        <taxon>Lonchura</taxon>
    </lineage>
</organism>
<dbReference type="InterPro" id="IPR027231">
    <property type="entry name" value="Semaphorin"/>
</dbReference>
<dbReference type="SMART" id="SM00630">
    <property type="entry name" value="Sema"/>
    <property type="match status" value="1"/>
</dbReference>
<dbReference type="GO" id="GO:0071526">
    <property type="term" value="P:semaphorin-plexin signaling pathway"/>
    <property type="evidence" value="ECO:0007669"/>
    <property type="project" value="TreeGrafter"/>
</dbReference>
<dbReference type="GO" id="GO:0007229">
    <property type="term" value="P:integrin-mediated signaling pathway"/>
    <property type="evidence" value="ECO:0007669"/>
    <property type="project" value="TreeGrafter"/>
</dbReference>
<dbReference type="Gene3D" id="3.30.1680.10">
    <property type="entry name" value="ligand-binding face of the semaphorins, domain 2"/>
    <property type="match status" value="1"/>
</dbReference>
<dbReference type="Gene3D" id="2.60.40.10">
    <property type="entry name" value="Immunoglobulins"/>
    <property type="match status" value="1"/>
</dbReference>
<comment type="caution">
    <text evidence="6">The sequence shown here is derived from an EMBL/GenBank/DDBJ whole genome shotgun (WGS) entry which is preliminary data.</text>
</comment>
<proteinExistence type="inferred from homology"/>
<dbReference type="PANTHER" id="PTHR11036:SF80">
    <property type="entry name" value="SEMAPHORIN-7A"/>
    <property type="match status" value="1"/>
</dbReference>
<dbReference type="GO" id="GO:0045499">
    <property type="term" value="F:chemorepellent activity"/>
    <property type="evidence" value="ECO:0007669"/>
    <property type="project" value="TreeGrafter"/>
</dbReference>
<dbReference type="PROSITE" id="PS51004">
    <property type="entry name" value="SEMA"/>
    <property type="match status" value="1"/>
</dbReference>
<evidence type="ECO:0000256" key="1">
    <source>
        <dbReference type="ARBA" id="ARBA00009492"/>
    </source>
</evidence>
<dbReference type="GO" id="GO:0030335">
    <property type="term" value="P:positive regulation of cell migration"/>
    <property type="evidence" value="ECO:0007669"/>
    <property type="project" value="TreeGrafter"/>
</dbReference>
<dbReference type="InterPro" id="IPR015943">
    <property type="entry name" value="WD40/YVTN_repeat-like_dom_sf"/>
</dbReference>
<evidence type="ECO:0000256" key="4">
    <source>
        <dbReference type="PROSITE-ProRule" id="PRU00352"/>
    </source>
</evidence>
<gene>
    <name evidence="6" type="primary">SEMA7A</name>
    <name evidence="6" type="ORF">RLOC_00011718</name>
</gene>